<name>A0ABC8U010_9AQUA</name>
<protein>
    <submittedName>
        <fullName evidence="1">Uncharacterized protein</fullName>
    </submittedName>
</protein>
<dbReference type="AlphaFoldDB" id="A0ABC8U010"/>
<reference evidence="1 2" key="1">
    <citation type="submission" date="2024-02" db="EMBL/GenBank/DDBJ databases">
        <authorList>
            <person name="Vignale AGUSTIN F."/>
            <person name="Sosa J E."/>
            <person name="Modenutti C."/>
        </authorList>
    </citation>
    <scope>NUCLEOTIDE SEQUENCE [LARGE SCALE GENOMIC DNA]</scope>
</reference>
<comment type="caution">
    <text evidence="1">The sequence shown here is derived from an EMBL/GenBank/DDBJ whole genome shotgun (WGS) entry which is preliminary data.</text>
</comment>
<sequence>MKCDIPIVDVNLSLAVVVKEATTAWLEKMQLSPEDSVTSSSFSMAPISLPILENQNHNGSNWILSFESDLASRV</sequence>
<dbReference type="EMBL" id="CAUOFW020005969">
    <property type="protein sequence ID" value="CAK9172379.1"/>
    <property type="molecule type" value="Genomic_DNA"/>
</dbReference>
<evidence type="ECO:0000313" key="1">
    <source>
        <dbReference type="EMBL" id="CAK9172379.1"/>
    </source>
</evidence>
<dbReference type="Proteomes" id="UP001642360">
    <property type="component" value="Unassembled WGS sequence"/>
</dbReference>
<keyword evidence="2" id="KW-1185">Reference proteome</keyword>
<evidence type="ECO:0000313" key="2">
    <source>
        <dbReference type="Proteomes" id="UP001642360"/>
    </source>
</evidence>
<gene>
    <name evidence="1" type="ORF">ILEXP_LOCUS42025</name>
</gene>
<accession>A0ABC8U010</accession>
<proteinExistence type="predicted"/>
<organism evidence="1 2">
    <name type="scientific">Ilex paraguariensis</name>
    <name type="common">yerba mate</name>
    <dbReference type="NCBI Taxonomy" id="185542"/>
    <lineage>
        <taxon>Eukaryota</taxon>
        <taxon>Viridiplantae</taxon>
        <taxon>Streptophyta</taxon>
        <taxon>Embryophyta</taxon>
        <taxon>Tracheophyta</taxon>
        <taxon>Spermatophyta</taxon>
        <taxon>Magnoliopsida</taxon>
        <taxon>eudicotyledons</taxon>
        <taxon>Gunneridae</taxon>
        <taxon>Pentapetalae</taxon>
        <taxon>asterids</taxon>
        <taxon>campanulids</taxon>
        <taxon>Aquifoliales</taxon>
        <taxon>Aquifoliaceae</taxon>
        <taxon>Ilex</taxon>
    </lineage>
</organism>